<keyword evidence="3 5" id="KW-0238">DNA-binding</keyword>
<protein>
    <submittedName>
        <fullName evidence="8">Integrase</fullName>
    </submittedName>
</protein>
<dbReference type="AlphaFoldDB" id="A0A2D3WM82"/>
<dbReference type="PANTHER" id="PTHR30349:SF81">
    <property type="entry name" value="TYROSINE RECOMBINASE XERC"/>
    <property type="match status" value="1"/>
</dbReference>
<evidence type="ECO:0000256" key="4">
    <source>
        <dbReference type="ARBA" id="ARBA00023172"/>
    </source>
</evidence>
<dbReference type="GO" id="GO:0015074">
    <property type="term" value="P:DNA integration"/>
    <property type="evidence" value="ECO:0007669"/>
    <property type="project" value="UniProtKB-KW"/>
</dbReference>
<dbReference type="InterPro" id="IPR050090">
    <property type="entry name" value="Tyrosine_recombinase_XerCD"/>
</dbReference>
<name>A0A2D3WM82_9BACT</name>
<evidence type="ECO:0000313" key="9">
    <source>
        <dbReference type="Proteomes" id="UP000228859"/>
    </source>
</evidence>
<dbReference type="SUPFAM" id="SSF56349">
    <property type="entry name" value="DNA breaking-rejoining enzymes"/>
    <property type="match status" value="1"/>
</dbReference>
<accession>A0A2D3WM82</accession>
<dbReference type="InterPro" id="IPR011010">
    <property type="entry name" value="DNA_brk_join_enz"/>
</dbReference>
<keyword evidence="1" id="KW-0159">Chromosome partition</keyword>
<dbReference type="GO" id="GO:0006310">
    <property type="term" value="P:DNA recombination"/>
    <property type="evidence" value="ECO:0007669"/>
    <property type="project" value="UniProtKB-KW"/>
</dbReference>
<evidence type="ECO:0000313" key="8">
    <source>
        <dbReference type="EMBL" id="DAB37663.1"/>
    </source>
</evidence>
<evidence type="ECO:0000256" key="2">
    <source>
        <dbReference type="ARBA" id="ARBA00022908"/>
    </source>
</evidence>
<dbReference type="EMBL" id="DLUI01000143">
    <property type="protein sequence ID" value="DAB37663.1"/>
    <property type="molecule type" value="Genomic_DNA"/>
</dbReference>
<evidence type="ECO:0000256" key="3">
    <source>
        <dbReference type="ARBA" id="ARBA00023125"/>
    </source>
</evidence>
<dbReference type="Proteomes" id="UP000228859">
    <property type="component" value="Unassembled WGS sequence"/>
</dbReference>
<evidence type="ECO:0000259" key="7">
    <source>
        <dbReference type="PROSITE" id="PS51900"/>
    </source>
</evidence>
<dbReference type="InterPro" id="IPR010998">
    <property type="entry name" value="Integrase_recombinase_N"/>
</dbReference>
<dbReference type="InterPro" id="IPR044068">
    <property type="entry name" value="CB"/>
</dbReference>
<proteinExistence type="predicted"/>
<evidence type="ECO:0000256" key="5">
    <source>
        <dbReference type="PROSITE-ProRule" id="PRU01248"/>
    </source>
</evidence>
<dbReference type="PROSITE" id="PS51898">
    <property type="entry name" value="TYR_RECOMBINASE"/>
    <property type="match status" value="1"/>
</dbReference>
<dbReference type="Gene3D" id="1.10.443.10">
    <property type="entry name" value="Intergrase catalytic core"/>
    <property type="match status" value="1"/>
</dbReference>
<dbReference type="PROSITE" id="PS51900">
    <property type="entry name" value="CB"/>
    <property type="match status" value="1"/>
</dbReference>
<evidence type="ECO:0000259" key="6">
    <source>
        <dbReference type="PROSITE" id="PS51898"/>
    </source>
</evidence>
<gene>
    <name evidence="8" type="ORF">CFH83_09900</name>
</gene>
<keyword evidence="4" id="KW-0233">DNA recombination</keyword>
<dbReference type="PANTHER" id="PTHR30349">
    <property type="entry name" value="PHAGE INTEGRASE-RELATED"/>
    <property type="match status" value="1"/>
</dbReference>
<dbReference type="Gene3D" id="1.10.150.130">
    <property type="match status" value="1"/>
</dbReference>
<dbReference type="SUPFAM" id="SSF47823">
    <property type="entry name" value="lambda integrase-like, N-terminal domain"/>
    <property type="match status" value="1"/>
</dbReference>
<dbReference type="RefSeq" id="WP_294893663.1">
    <property type="nucleotide sequence ID" value="NZ_DLUI01000143.1"/>
</dbReference>
<dbReference type="InterPro" id="IPR013762">
    <property type="entry name" value="Integrase-like_cat_sf"/>
</dbReference>
<keyword evidence="2" id="KW-0229">DNA integration</keyword>
<dbReference type="Pfam" id="PF00589">
    <property type="entry name" value="Phage_integrase"/>
    <property type="match status" value="1"/>
</dbReference>
<feature type="domain" description="Tyr recombinase" evidence="6">
    <location>
        <begin position="96"/>
        <end position="266"/>
    </location>
</feature>
<dbReference type="GO" id="GO:0003677">
    <property type="term" value="F:DNA binding"/>
    <property type="evidence" value="ECO:0007669"/>
    <property type="project" value="UniProtKB-UniRule"/>
</dbReference>
<organism evidence="8 9">
    <name type="scientific">Sulfuricurvum kujiense</name>
    <dbReference type="NCBI Taxonomy" id="148813"/>
    <lineage>
        <taxon>Bacteria</taxon>
        <taxon>Pseudomonadati</taxon>
        <taxon>Campylobacterota</taxon>
        <taxon>Epsilonproteobacteria</taxon>
        <taxon>Campylobacterales</taxon>
        <taxon>Sulfurimonadaceae</taxon>
        <taxon>Sulfuricurvum</taxon>
    </lineage>
</organism>
<dbReference type="InterPro" id="IPR004107">
    <property type="entry name" value="Integrase_SAM-like_N"/>
</dbReference>
<dbReference type="Pfam" id="PF02899">
    <property type="entry name" value="Phage_int_SAM_1"/>
    <property type="match status" value="1"/>
</dbReference>
<comment type="caution">
    <text evidence="8">The sequence shown here is derived from an EMBL/GenBank/DDBJ whole genome shotgun (WGS) entry which is preliminary data.</text>
</comment>
<feature type="domain" description="Core-binding (CB)" evidence="7">
    <location>
        <begin position="1"/>
        <end position="77"/>
    </location>
</feature>
<dbReference type="GO" id="GO:0007059">
    <property type="term" value="P:chromosome segregation"/>
    <property type="evidence" value="ECO:0007669"/>
    <property type="project" value="UniProtKB-KW"/>
</dbReference>
<reference evidence="8 9" key="1">
    <citation type="journal article" date="2017" name="Front. Microbiol.">
        <title>Comparative Genomic Analysis of the Class Epsilonproteobacteria and Proposed Reclassification to Epsilonbacteraeota (phyl. nov.).</title>
        <authorList>
            <person name="Waite D.W."/>
            <person name="Vanwonterghem I."/>
            <person name="Rinke C."/>
            <person name="Parks D.H."/>
            <person name="Zhang Y."/>
            <person name="Takai K."/>
            <person name="Sievert S.M."/>
            <person name="Simon J."/>
            <person name="Campbell B.J."/>
            <person name="Hanson T.E."/>
            <person name="Woyke T."/>
            <person name="Klotz M.G."/>
            <person name="Hugenholtz P."/>
        </authorList>
    </citation>
    <scope>NUCLEOTIDE SEQUENCE [LARGE SCALE GENOMIC DNA]</scope>
    <source>
        <strain evidence="8">UBA12443</strain>
    </source>
</reference>
<sequence length="273" mass="31301">MSKELEAFIEYITVIKALSPRTIEAYRHDLGEIEHTSHKCLTEIDSNSVFQILGSIANKRTLNRKLSAFNSFLDFCHRNRFDSVSSKFTLSKVPKNLPKYVPFETIQSSLTLIDRSEWIGMRDYALILFLYASGSRISECLIVEEGDIEGEWLRIRHGKGEKERYVPIAQEALKALRAYQEASPYQNRPHLWLNYRGEPLSRISAFKITQKYLGISPHALRHSYATAMILGGADLRVVQELLGHASLLTTQIYTHVQKQNLQDTVLKHHPMAK</sequence>
<dbReference type="InterPro" id="IPR002104">
    <property type="entry name" value="Integrase_catalytic"/>
</dbReference>
<evidence type="ECO:0000256" key="1">
    <source>
        <dbReference type="ARBA" id="ARBA00022829"/>
    </source>
</evidence>